<dbReference type="Gene3D" id="1.20.120.50">
    <property type="entry name" value="Hemerythrin-like"/>
    <property type="match status" value="1"/>
</dbReference>
<evidence type="ECO:0000313" key="5">
    <source>
        <dbReference type="EMBL" id="PHZ85371.1"/>
    </source>
</evidence>
<dbReference type="RefSeq" id="WP_099472261.1">
    <property type="nucleotide sequence ID" value="NZ_CP041025.1"/>
</dbReference>
<evidence type="ECO:0000256" key="3">
    <source>
        <dbReference type="ARBA" id="ARBA00023004"/>
    </source>
</evidence>
<organism evidence="5 6">
    <name type="scientific">Paremcibacter congregatus</name>
    <dbReference type="NCBI Taxonomy" id="2043170"/>
    <lineage>
        <taxon>Bacteria</taxon>
        <taxon>Pseudomonadati</taxon>
        <taxon>Pseudomonadota</taxon>
        <taxon>Alphaproteobacteria</taxon>
        <taxon>Emcibacterales</taxon>
        <taxon>Emcibacteraceae</taxon>
        <taxon>Paremcibacter</taxon>
    </lineage>
</organism>
<dbReference type="InParanoid" id="A0A2G4YSQ8"/>
<evidence type="ECO:0000256" key="2">
    <source>
        <dbReference type="ARBA" id="ARBA00022723"/>
    </source>
</evidence>
<dbReference type="SUPFAM" id="SSF47188">
    <property type="entry name" value="Hemerythrin-like"/>
    <property type="match status" value="1"/>
</dbReference>
<keyword evidence="3" id="KW-0408">Iron</keyword>
<evidence type="ECO:0000256" key="1">
    <source>
        <dbReference type="ARBA" id="ARBA00010587"/>
    </source>
</evidence>
<feature type="domain" description="Hemerythrin-like" evidence="4">
    <location>
        <begin position="15"/>
        <end position="91"/>
    </location>
</feature>
<comment type="caution">
    <text evidence="5">The sequence shown here is derived from an EMBL/GenBank/DDBJ whole genome shotgun (WGS) entry which is preliminary data.</text>
</comment>
<proteinExistence type="inferred from homology"/>
<dbReference type="InterPro" id="IPR012827">
    <property type="entry name" value="Hemerythrin_metal-bd"/>
</dbReference>
<comment type="similarity">
    <text evidence="1">Belongs to the hemerythrin family.</text>
</comment>
<reference evidence="5 6" key="1">
    <citation type="submission" date="2017-10" db="EMBL/GenBank/DDBJ databases">
        <title>Frigbacter circumglobatus gen. nov. sp. nov., isolated from sediment cultured in situ.</title>
        <authorList>
            <person name="Zhao Z."/>
        </authorList>
    </citation>
    <scope>NUCLEOTIDE SEQUENCE [LARGE SCALE GENOMIC DNA]</scope>
    <source>
        <strain evidence="5 6">ZYL</strain>
    </source>
</reference>
<sequence length="134" mass="15445">MNKFELTPAFFIGHKEIDADHAALVSLLNKMVDAYMAEDLTACHDKWQQFCHKLEIHFATEEAIMRQFEFRESAGHEEEHQEIIKIAKSLGEGCTTLGGWETCLFTMRDSLLSLILKRDLKFAEHLVTIGYNRV</sequence>
<dbReference type="AlphaFoldDB" id="A0A2G4YSQ8"/>
<dbReference type="EMBL" id="PDEM01000016">
    <property type="protein sequence ID" value="PHZ85371.1"/>
    <property type="molecule type" value="Genomic_DNA"/>
</dbReference>
<dbReference type="Pfam" id="PF01814">
    <property type="entry name" value="Hemerythrin"/>
    <property type="match status" value="1"/>
</dbReference>
<keyword evidence="6" id="KW-1185">Reference proteome</keyword>
<evidence type="ECO:0000259" key="4">
    <source>
        <dbReference type="Pfam" id="PF01814"/>
    </source>
</evidence>
<accession>A0A2G4YSQ8</accession>
<dbReference type="Proteomes" id="UP000229730">
    <property type="component" value="Unassembled WGS sequence"/>
</dbReference>
<dbReference type="InterPro" id="IPR016131">
    <property type="entry name" value="Haemerythrin_Fe_BS"/>
</dbReference>
<gene>
    <name evidence="5" type="ORF">CRD36_08230</name>
</gene>
<dbReference type="NCBIfam" id="TIGR02481">
    <property type="entry name" value="hemeryth_dom"/>
    <property type="match status" value="1"/>
</dbReference>
<dbReference type="GO" id="GO:0046872">
    <property type="term" value="F:metal ion binding"/>
    <property type="evidence" value="ECO:0007669"/>
    <property type="project" value="UniProtKB-KW"/>
</dbReference>
<protein>
    <recommendedName>
        <fullName evidence="4">Hemerythrin-like domain-containing protein</fullName>
    </recommendedName>
</protein>
<dbReference type="CDD" id="cd12107">
    <property type="entry name" value="Hemerythrin"/>
    <property type="match status" value="1"/>
</dbReference>
<dbReference type="OrthoDB" id="7305302at2"/>
<dbReference type="InterPro" id="IPR012312">
    <property type="entry name" value="Hemerythrin-like"/>
</dbReference>
<name>A0A2G4YSQ8_9PROT</name>
<keyword evidence="2" id="KW-0479">Metal-binding</keyword>
<evidence type="ECO:0000313" key="6">
    <source>
        <dbReference type="Proteomes" id="UP000229730"/>
    </source>
</evidence>
<dbReference type="PROSITE" id="PS00550">
    <property type="entry name" value="HEMERYTHRINS"/>
    <property type="match status" value="1"/>
</dbReference>
<dbReference type="InterPro" id="IPR035938">
    <property type="entry name" value="Hemerythrin-like_sf"/>
</dbReference>